<protein>
    <submittedName>
        <fullName evidence="6">Oligopeptide ABC transporter periplasmic protein</fullName>
    </submittedName>
</protein>
<dbReference type="STRING" id="29343.CCDG5_1224"/>
<comment type="subcellular location">
    <subcellularLocation>
        <location evidence="1">Cell membrane</location>
        <topology evidence="1">Lipid-anchor</topology>
    </subcellularLocation>
</comment>
<evidence type="ECO:0000256" key="1">
    <source>
        <dbReference type="ARBA" id="ARBA00004193"/>
    </source>
</evidence>
<dbReference type="Pfam" id="PF00496">
    <property type="entry name" value="SBP_bac_5"/>
    <property type="match status" value="1"/>
</dbReference>
<evidence type="ECO:0000313" key="7">
    <source>
        <dbReference type="Proteomes" id="UP000032431"/>
    </source>
</evidence>
<dbReference type="Proteomes" id="UP000032431">
    <property type="component" value="Chromosome I"/>
</dbReference>
<accession>A0A078KPK6</accession>
<dbReference type="Gene3D" id="3.40.190.10">
    <property type="entry name" value="Periplasmic binding protein-like II"/>
    <property type="match status" value="2"/>
</dbReference>
<dbReference type="Gene3D" id="3.10.105.10">
    <property type="entry name" value="Dipeptide-binding Protein, Domain 3"/>
    <property type="match status" value="1"/>
</dbReference>
<keyword evidence="4" id="KW-0732">Signal</keyword>
<proteinExistence type="inferred from homology"/>
<organism evidence="6 7">
    <name type="scientific">[Clostridium] cellulosi</name>
    <dbReference type="NCBI Taxonomy" id="29343"/>
    <lineage>
        <taxon>Bacteria</taxon>
        <taxon>Bacillati</taxon>
        <taxon>Bacillota</taxon>
        <taxon>Clostridia</taxon>
        <taxon>Eubacteriales</taxon>
        <taxon>Oscillospiraceae</taxon>
        <taxon>Oscillospiraceae incertae sedis</taxon>
    </lineage>
</organism>
<dbReference type="SUPFAM" id="SSF53850">
    <property type="entry name" value="Periplasmic binding protein-like II"/>
    <property type="match status" value="1"/>
</dbReference>
<dbReference type="PANTHER" id="PTHR30290:SF10">
    <property type="entry name" value="PERIPLASMIC OLIGOPEPTIDE-BINDING PROTEIN-RELATED"/>
    <property type="match status" value="1"/>
</dbReference>
<dbReference type="OrthoDB" id="239741at2"/>
<keyword evidence="7" id="KW-1185">Reference proteome</keyword>
<name>A0A078KPK6_9FIRM</name>
<keyword evidence="3" id="KW-0813">Transport</keyword>
<dbReference type="GO" id="GO:0030288">
    <property type="term" value="C:outer membrane-bounded periplasmic space"/>
    <property type="evidence" value="ECO:0007669"/>
    <property type="project" value="UniProtKB-ARBA"/>
</dbReference>
<dbReference type="PATRIC" id="fig|29343.3.peg.1287"/>
<gene>
    <name evidence="6" type="ORF">CCDG5_1224</name>
</gene>
<evidence type="ECO:0000256" key="3">
    <source>
        <dbReference type="ARBA" id="ARBA00022448"/>
    </source>
</evidence>
<evidence type="ECO:0000256" key="4">
    <source>
        <dbReference type="ARBA" id="ARBA00022729"/>
    </source>
</evidence>
<dbReference type="EMBL" id="LM995447">
    <property type="protein sequence ID" value="CDZ24338.1"/>
    <property type="molecule type" value="Genomic_DNA"/>
</dbReference>
<dbReference type="Gene3D" id="3.90.76.10">
    <property type="entry name" value="Dipeptide-binding Protein, Domain 1"/>
    <property type="match status" value="2"/>
</dbReference>
<dbReference type="PROSITE" id="PS01040">
    <property type="entry name" value="SBP_BACTERIAL_5"/>
    <property type="match status" value="1"/>
</dbReference>
<dbReference type="PIRSF" id="PIRSF002741">
    <property type="entry name" value="MppA"/>
    <property type="match status" value="1"/>
</dbReference>
<evidence type="ECO:0000313" key="6">
    <source>
        <dbReference type="EMBL" id="CDZ24338.1"/>
    </source>
</evidence>
<dbReference type="GO" id="GO:1904680">
    <property type="term" value="F:peptide transmembrane transporter activity"/>
    <property type="evidence" value="ECO:0007669"/>
    <property type="project" value="TreeGrafter"/>
</dbReference>
<evidence type="ECO:0000256" key="2">
    <source>
        <dbReference type="ARBA" id="ARBA00005695"/>
    </source>
</evidence>
<evidence type="ECO:0000259" key="5">
    <source>
        <dbReference type="Pfam" id="PF00496"/>
    </source>
</evidence>
<dbReference type="FunFam" id="3.90.76.10:FF:000001">
    <property type="entry name" value="Oligopeptide ABC transporter substrate-binding protein"/>
    <property type="match status" value="1"/>
</dbReference>
<dbReference type="KEGG" id="ccel:CCDG5_1224"/>
<dbReference type="AlphaFoldDB" id="A0A078KPK6"/>
<reference evidence="7" key="1">
    <citation type="submission" date="2014-07" db="EMBL/GenBank/DDBJ databases">
        <authorList>
            <person name="Wibberg D."/>
        </authorList>
    </citation>
    <scope>NUCLEOTIDE SEQUENCE [LARGE SCALE GENOMIC DNA]</scope>
    <source>
        <strain evidence="7">DG5</strain>
    </source>
</reference>
<dbReference type="InterPro" id="IPR000914">
    <property type="entry name" value="SBP_5_dom"/>
</dbReference>
<sequence length="570" mass="63333">MIVGVLTGCKSQGSTNPAETPIRVCVGSEPKSIDPAINQAVDGSIYIVHAFEGLTKYDKNAKIVPGVAKSWDISDDQLTYTFHLREDAKWSDGKPVTANDFVYAWQRAVNPSTASAYAYQLYYIKNAEAINSQAIDESGNPQKVKFDKDGNPVQDKDGNYVADPNGKYISAKDDGSPIWLDDLGVKATDDHTLVVTLEAPCIYFLDIVGFPALYPVRKDIVEKDPDGWANDPKTYIGNGPYILKSWEHNSKMVFVKNPNYYDAKNIVGAELDFTLMDDTNSILAAFKNGELDLADSYPTNELANLQASGDAKIYDQLGIYYYVFNTKKAPFDNPKVREALTLAVDRDYLVKNVAKGGQKPAGSFVPYGILDADGNTDFREKGGEIINISDTKANIERAKKALAEAGYPDGKGFPTVELKFNTDEAHQKIAEYIQSEWKKNLGINVTLVNEEWSVFINDRNTGNYQVARDGWVADYSDPMTFLDIFTSTSGNNDGKYTNPAYDKIISEAKKTSDAAKRMELLHQAEKTVLDDYAVMPIYYYTDPDLVSKNLKGYVHSPMGYKLFMWASISK</sequence>
<dbReference type="CDD" id="cd08504">
    <property type="entry name" value="PBP2_OppA"/>
    <property type="match status" value="1"/>
</dbReference>
<dbReference type="GO" id="GO:0015833">
    <property type="term" value="P:peptide transport"/>
    <property type="evidence" value="ECO:0007669"/>
    <property type="project" value="TreeGrafter"/>
</dbReference>
<dbReference type="InterPro" id="IPR030678">
    <property type="entry name" value="Peptide/Ni-bd"/>
</dbReference>
<dbReference type="HOGENOM" id="CLU_017028_0_3_9"/>
<dbReference type="InterPro" id="IPR023765">
    <property type="entry name" value="SBP_5_CS"/>
</dbReference>
<dbReference type="GO" id="GO:0043190">
    <property type="term" value="C:ATP-binding cassette (ABC) transporter complex"/>
    <property type="evidence" value="ECO:0007669"/>
    <property type="project" value="InterPro"/>
</dbReference>
<dbReference type="InterPro" id="IPR039424">
    <property type="entry name" value="SBP_5"/>
</dbReference>
<feature type="domain" description="Solute-binding protein family 5" evidence="5">
    <location>
        <begin position="62"/>
        <end position="492"/>
    </location>
</feature>
<dbReference type="FunFam" id="3.10.105.10:FF:000001">
    <property type="entry name" value="Oligopeptide ABC transporter, oligopeptide-binding protein"/>
    <property type="match status" value="1"/>
</dbReference>
<dbReference type="PANTHER" id="PTHR30290">
    <property type="entry name" value="PERIPLASMIC BINDING COMPONENT OF ABC TRANSPORTER"/>
    <property type="match status" value="1"/>
</dbReference>
<comment type="similarity">
    <text evidence="2">Belongs to the bacterial solute-binding protein 5 family.</text>
</comment>